<evidence type="ECO:0000256" key="1">
    <source>
        <dbReference type="SAM" id="MobiDB-lite"/>
    </source>
</evidence>
<keyword evidence="2" id="KW-0812">Transmembrane</keyword>
<evidence type="ECO:0000313" key="4">
    <source>
        <dbReference type="Proteomes" id="UP001500307"/>
    </source>
</evidence>
<comment type="caution">
    <text evidence="3">The sequence shown here is derived from an EMBL/GenBank/DDBJ whole genome shotgun (WGS) entry which is preliminary data.</text>
</comment>
<proteinExistence type="predicted"/>
<keyword evidence="4" id="KW-1185">Reference proteome</keyword>
<gene>
    <name evidence="3" type="ORF">GCM10023176_06910</name>
</gene>
<dbReference type="Proteomes" id="UP001500307">
    <property type="component" value="Unassembled WGS sequence"/>
</dbReference>
<organism evidence="3 4">
    <name type="scientific">Micromonospora coerulea</name>
    <dbReference type="NCBI Taxonomy" id="47856"/>
    <lineage>
        <taxon>Bacteria</taxon>
        <taxon>Bacillati</taxon>
        <taxon>Actinomycetota</taxon>
        <taxon>Actinomycetes</taxon>
        <taxon>Micromonosporales</taxon>
        <taxon>Micromonosporaceae</taxon>
        <taxon>Micromonospora</taxon>
    </lineage>
</organism>
<keyword evidence="2" id="KW-0472">Membrane</keyword>
<dbReference type="EMBL" id="BAABGU010000002">
    <property type="protein sequence ID" value="GAA4563283.1"/>
    <property type="molecule type" value="Genomic_DNA"/>
</dbReference>
<protein>
    <submittedName>
        <fullName evidence="3">Uncharacterized protein</fullName>
    </submittedName>
</protein>
<feature type="region of interest" description="Disordered" evidence="1">
    <location>
        <begin position="68"/>
        <end position="88"/>
    </location>
</feature>
<dbReference type="RefSeq" id="WP_200207253.1">
    <property type="nucleotide sequence ID" value="NZ_BAABGU010000002.1"/>
</dbReference>
<name>A0ABP8S6G9_9ACTN</name>
<reference evidence="4" key="1">
    <citation type="journal article" date="2019" name="Int. J. Syst. Evol. Microbiol.">
        <title>The Global Catalogue of Microorganisms (GCM) 10K type strain sequencing project: providing services to taxonomists for standard genome sequencing and annotation.</title>
        <authorList>
            <consortium name="The Broad Institute Genomics Platform"/>
            <consortium name="The Broad Institute Genome Sequencing Center for Infectious Disease"/>
            <person name="Wu L."/>
            <person name="Ma J."/>
        </authorList>
    </citation>
    <scope>NUCLEOTIDE SEQUENCE [LARGE SCALE GENOMIC DNA]</scope>
    <source>
        <strain evidence="4">JCM 3175</strain>
    </source>
</reference>
<evidence type="ECO:0000256" key="2">
    <source>
        <dbReference type="SAM" id="Phobius"/>
    </source>
</evidence>
<keyword evidence="2" id="KW-1133">Transmembrane helix</keyword>
<sequence length="88" mass="9089">MSAPVLPVPLGRIRTKLLVFVALAVVATVGGLPAPAVTALWATSLAIPLVVALAGGARAVRELFLPRRPMPGRGGLGHSQEQGERFVT</sequence>
<accession>A0ABP8S6G9</accession>
<evidence type="ECO:0000313" key="3">
    <source>
        <dbReference type="EMBL" id="GAA4563283.1"/>
    </source>
</evidence>
<feature type="transmembrane region" description="Helical" evidence="2">
    <location>
        <begin position="41"/>
        <end position="60"/>
    </location>
</feature>